<dbReference type="EMBL" id="JBHRZT010000044">
    <property type="protein sequence ID" value="MFC3884030.1"/>
    <property type="molecule type" value="Genomic_DNA"/>
</dbReference>
<protein>
    <submittedName>
        <fullName evidence="1">Uncharacterized protein</fullName>
    </submittedName>
</protein>
<keyword evidence="2" id="KW-1185">Reference proteome</keyword>
<organism evidence="1 2">
    <name type="scientific">Bacillus songklensis</name>
    <dbReference type="NCBI Taxonomy" id="1069116"/>
    <lineage>
        <taxon>Bacteria</taxon>
        <taxon>Bacillati</taxon>
        <taxon>Bacillota</taxon>
        <taxon>Bacilli</taxon>
        <taxon>Bacillales</taxon>
        <taxon>Bacillaceae</taxon>
        <taxon>Bacillus</taxon>
    </lineage>
</organism>
<dbReference type="Proteomes" id="UP001595752">
    <property type="component" value="Unassembled WGS sequence"/>
</dbReference>
<gene>
    <name evidence="1" type="ORF">ACFOU2_11230</name>
</gene>
<name>A0ABV8B2D9_9BACI</name>
<accession>A0ABV8B2D9</accession>
<proteinExistence type="predicted"/>
<evidence type="ECO:0000313" key="1">
    <source>
        <dbReference type="EMBL" id="MFC3884030.1"/>
    </source>
</evidence>
<evidence type="ECO:0000313" key="2">
    <source>
        <dbReference type="Proteomes" id="UP001595752"/>
    </source>
</evidence>
<dbReference type="RefSeq" id="WP_377915082.1">
    <property type="nucleotide sequence ID" value="NZ_JBHRZT010000044.1"/>
</dbReference>
<reference evidence="2" key="1">
    <citation type="journal article" date="2019" name="Int. J. Syst. Evol. Microbiol.">
        <title>The Global Catalogue of Microorganisms (GCM) 10K type strain sequencing project: providing services to taxonomists for standard genome sequencing and annotation.</title>
        <authorList>
            <consortium name="The Broad Institute Genomics Platform"/>
            <consortium name="The Broad Institute Genome Sequencing Center for Infectious Disease"/>
            <person name="Wu L."/>
            <person name="Ma J."/>
        </authorList>
    </citation>
    <scope>NUCLEOTIDE SEQUENCE [LARGE SCALE GENOMIC DNA]</scope>
    <source>
        <strain evidence="2">CCUG 61889</strain>
    </source>
</reference>
<sequence>MSEQQQNEVIHHLKQALSHLDTALNVTVQSLRNNPGSKKLVGTIWEEFLGTFFSRVRSKGKENNVNLLSLISFPKLRKF</sequence>
<comment type="caution">
    <text evidence="1">The sequence shown here is derived from an EMBL/GenBank/DDBJ whole genome shotgun (WGS) entry which is preliminary data.</text>
</comment>